<keyword evidence="8" id="KW-1185">Reference proteome</keyword>
<dbReference type="PRINTS" id="PR00133">
    <property type="entry name" value="GLHYDRLASE3"/>
</dbReference>
<dbReference type="PROSITE" id="PS00775">
    <property type="entry name" value="GLYCOSYL_HYDROL_F3"/>
    <property type="match status" value="1"/>
</dbReference>
<keyword evidence="4" id="KW-0326">Glycosidase</keyword>
<dbReference type="Gene3D" id="2.60.40.10">
    <property type="entry name" value="Immunoglobulins"/>
    <property type="match status" value="1"/>
</dbReference>
<evidence type="ECO:0000259" key="6">
    <source>
        <dbReference type="PROSITE" id="PS51820"/>
    </source>
</evidence>
<dbReference type="Pfam" id="PF00933">
    <property type="entry name" value="Glyco_hydro_3"/>
    <property type="match status" value="1"/>
</dbReference>
<dbReference type="Proteomes" id="UP000006844">
    <property type="component" value="Chromosome"/>
</dbReference>
<dbReference type="GO" id="GO:0005975">
    <property type="term" value="P:carbohydrate metabolic process"/>
    <property type="evidence" value="ECO:0007669"/>
    <property type="project" value="InterPro"/>
</dbReference>
<feature type="signal peptide" evidence="5">
    <location>
        <begin position="1"/>
        <end position="31"/>
    </location>
</feature>
<name>E8V1I3_TERSS</name>
<dbReference type="Pfam" id="PF01915">
    <property type="entry name" value="Glyco_hydro_3_C"/>
    <property type="match status" value="1"/>
</dbReference>
<dbReference type="InterPro" id="IPR001764">
    <property type="entry name" value="Glyco_hydro_3_N"/>
</dbReference>
<dbReference type="InterPro" id="IPR002772">
    <property type="entry name" value="Glyco_hydro_3_C"/>
</dbReference>
<feature type="chain" id="PRO_5003232284" evidence="5">
    <location>
        <begin position="32"/>
        <end position="871"/>
    </location>
</feature>
<evidence type="ECO:0000313" key="8">
    <source>
        <dbReference type="Proteomes" id="UP000006844"/>
    </source>
</evidence>
<dbReference type="SUPFAM" id="SSF51445">
    <property type="entry name" value="(Trans)glycosidases"/>
    <property type="match status" value="1"/>
</dbReference>
<dbReference type="PANTHER" id="PTHR42715">
    <property type="entry name" value="BETA-GLUCOSIDASE"/>
    <property type="match status" value="1"/>
</dbReference>
<dbReference type="InterPro" id="IPR011658">
    <property type="entry name" value="PA14_dom"/>
</dbReference>
<dbReference type="eggNOG" id="COG1472">
    <property type="taxonomic scope" value="Bacteria"/>
</dbReference>
<accession>E8V1I3</accession>
<dbReference type="HOGENOM" id="CLU_004542_4_1_0"/>
<dbReference type="Gene3D" id="3.20.20.300">
    <property type="entry name" value="Glycoside hydrolase, family 3, N-terminal domain"/>
    <property type="match status" value="1"/>
</dbReference>
<evidence type="ECO:0000256" key="3">
    <source>
        <dbReference type="ARBA" id="ARBA00023277"/>
    </source>
</evidence>
<gene>
    <name evidence="7" type="ordered locus">AciPR4_0342</name>
</gene>
<dbReference type="Gene3D" id="2.60.120.260">
    <property type="entry name" value="Galactose-binding domain-like"/>
    <property type="match status" value="1"/>
</dbReference>
<proteinExistence type="inferred from homology"/>
<dbReference type="InterPro" id="IPR026891">
    <property type="entry name" value="Fn3-like"/>
</dbReference>
<dbReference type="SMART" id="SM00758">
    <property type="entry name" value="PA14"/>
    <property type="match status" value="1"/>
</dbReference>
<dbReference type="FunFam" id="2.60.40.10:FF:000495">
    <property type="entry name" value="Periplasmic beta-glucosidase"/>
    <property type="match status" value="1"/>
</dbReference>
<dbReference type="EMBL" id="CP002467">
    <property type="protein sequence ID" value="ADV81178.1"/>
    <property type="molecule type" value="Genomic_DNA"/>
</dbReference>
<sequence>MMMPPRDETSRSRTRFSILLAFLLLAAPAFSQVDAMPDTSANSRIDSLIQQMTLEEKVDMLSGETLFSSHGVPRLHIPSFWMSDGPVGAHIPPPSTAYAAGIGLAATWDPDLAQEVGVQLGRDARSRGAHFLLGPGVNIYRAPMNGRNFEYFGEDPYLGGKIAVGYIRGVQSQDVVATIKHFMGNNSEYARFTTNSIIDERTMREIYLPIFETAVKEGHVGSVMDSYNLTNGTYMTANRYLNIDVLKQQWGFDGVLMSDWTAAHDGIADANAGLDLEMPFGTYMNRATLLPAIKAGTISQATIDDKIRRMLRLATRFHWLEREQRDATIPRYNQQGREAALKGAQEGMVLLKNEGALLPLDKTKVQKIAVFGTNAFPGSPTAGGSGEVPTFKTTSILTGISDNNLQKQVTYARGIPTLHQVSTRTHFFQDAAEKKPGLLVESFASDDCTGPSTGSHVESAAEIGHPGFGTPEDIEDMGLMTQADFIVKLGSTSTKKESHRWTGYYKPKSAGEYLLFVEATGKFRLSVDGKVEIDSMVLPKAVMNQIRIHLTGDAHKVVIDQGEGEAFQEPFLRVAIAKEKELVDPMALELAKNADVAVVAVGFDADTETEGADRGFALPPGQEELIRQIAAANPKTVVVLSAGGSVATAGWLEKVPAVFQVWYSGQEGGTAFNQALFGEINPSGRLPFSWERRIQDNPSVESYYPAPKTLDVHYTDGIFVGYRGYEHKHTKPLFPFGYGLSYTSFRYEHLKIEPATEAGTLYQVSFDVTNIGSRSGADVAQLYVGEKSAPVPRPVKELKGFKRVLLNAGETQHIVLPLNARALTYYDVAAKAWKANAGSYTVEVGRSSEELELKGDLSLTTPITVSVDAAQ</sequence>
<evidence type="ECO:0000256" key="1">
    <source>
        <dbReference type="ARBA" id="ARBA00005336"/>
    </source>
</evidence>
<feature type="domain" description="PA14" evidence="6">
    <location>
        <begin position="433"/>
        <end position="630"/>
    </location>
</feature>
<dbReference type="AlphaFoldDB" id="E8V1I3"/>
<evidence type="ECO:0000313" key="7">
    <source>
        <dbReference type="EMBL" id="ADV81178.1"/>
    </source>
</evidence>
<dbReference type="InterPro" id="IPR036962">
    <property type="entry name" value="Glyco_hydro_3_N_sf"/>
</dbReference>
<evidence type="ECO:0000256" key="4">
    <source>
        <dbReference type="RuleBase" id="RU361161"/>
    </source>
</evidence>
<comment type="similarity">
    <text evidence="1 4">Belongs to the glycosyl hydrolase 3 family.</text>
</comment>
<dbReference type="InterPro" id="IPR019800">
    <property type="entry name" value="Glyco_hydro_3_AS"/>
</dbReference>
<evidence type="ECO:0000256" key="5">
    <source>
        <dbReference type="SAM" id="SignalP"/>
    </source>
</evidence>
<keyword evidence="5" id="KW-0732">Signal</keyword>
<dbReference type="Pfam" id="PF07691">
    <property type="entry name" value="PA14"/>
    <property type="match status" value="1"/>
</dbReference>
<dbReference type="Pfam" id="PF14310">
    <property type="entry name" value="Fn3-like"/>
    <property type="match status" value="1"/>
</dbReference>
<evidence type="ECO:0000256" key="2">
    <source>
        <dbReference type="ARBA" id="ARBA00022801"/>
    </source>
</evidence>
<dbReference type="GO" id="GO:0008422">
    <property type="term" value="F:beta-glucosidase activity"/>
    <property type="evidence" value="ECO:0007669"/>
    <property type="project" value="UniProtKB-ARBA"/>
</dbReference>
<dbReference type="InterPro" id="IPR013783">
    <property type="entry name" value="Ig-like_fold"/>
</dbReference>
<dbReference type="InterPro" id="IPR037524">
    <property type="entry name" value="PA14/GLEYA"/>
</dbReference>
<dbReference type="STRING" id="401053.AciPR4_0342"/>
<reference evidence="7 8" key="1">
    <citation type="journal article" date="2012" name="Stand. Genomic Sci.">
        <title>Complete genome sequence of Terriglobus saanensis type strain SP1PR4(T), an Acidobacteria from tundra soil.</title>
        <authorList>
            <person name="Rawat S.R."/>
            <person name="Mannisto M.K."/>
            <person name="Starovoytov V."/>
            <person name="Goodwin L."/>
            <person name="Nolan M."/>
            <person name="Hauser L."/>
            <person name="Land M."/>
            <person name="Davenport K.W."/>
            <person name="Woyke T."/>
            <person name="Haggblom M.M."/>
        </authorList>
    </citation>
    <scope>NUCLEOTIDE SEQUENCE</scope>
    <source>
        <strain evidence="8">ATCC BAA-1853 / DSM 23119 / SP1PR4</strain>
    </source>
</reference>
<dbReference type="PROSITE" id="PS51820">
    <property type="entry name" value="PA14"/>
    <property type="match status" value="1"/>
</dbReference>
<dbReference type="SMART" id="SM01217">
    <property type="entry name" value="Fn3_like"/>
    <property type="match status" value="1"/>
</dbReference>
<dbReference type="InterPro" id="IPR017853">
    <property type="entry name" value="GH"/>
</dbReference>
<dbReference type="InterPro" id="IPR050288">
    <property type="entry name" value="Cellulose_deg_GH3"/>
</dbReference>
<organism evidence="7 8">
    <name type="scientific">Terriglobus saanensis (strain ATCC BAA-1853 / DSM 23119 / SP1PR4)</name>
    <dbReference type="NCBI Taxonomy" id="401053"/>
    <lineage>
        <taxon>Bacteria</taxon>
        <taxon>Pseudomonadati</taxon>
        <taxon>Acidobacteriota</taxon>
        <taxon>Terriglobia</taxon>
        <taxon>Terriglobales</taxon>
        <taxon>Acidobacteriaceae</taxon>
        <taxon>Terriglobus</taxon>
    </lineage>
</organism>
<keyword evidence="2 4" id="KW-0378">Hydrolase</keyword>
<dbReference type="Gene3D" id="3.40.50.1700">
    <property type="entry name" value="Glycoside hydrolase family 3 C-terminal domain"/>
    <property type="match status" value="1"/>
</dbReference>
<dbReference type="KEGG" id="tsa:AciPR4_0342"/>
<dbReference type="PANTHER" id="PTHR42715:SF10">
    <property type="entry name" value="BETA-GLUCOSIDASE"/>
    <property type="match status" value="1"/>
</dbReference>
<dbReference type="InterPro" id="IPR036881">
    <property type="entry name" value="Glyco_hydro_3_C_sf"/>
</dbReference>
<keyword evidence="3" id="KW-0119">Carbohydrate metabolism</keyword>
<dbReference type="SUPFAM" id="SSF52279">
    <property type="entry name" value="Beta-D-glucan exohydrolase, C-terminal domain"/>
    <property type="match status" value="1"/>
</dbReference>
<protein>
    <submittedName>
        <fullName evidence="7">Glycoside hydrolase family 3 domain protein</fullName>
    </submittedName>
</protein>